<dbReference type="InterPro" id="IPR019734">
    <property type="entry name" value="TPR_rpt"/>
</dbReference>
<proteinExistence type="predicted"/>
<organism evidence="2 3">
    <name type="scientific">Clostridium omnivorum</name>
    <dbReference type="NCBI Taxonomy" id="1604902"/>
    <lineage>
        <taxon>Bacteria</taxon>
        <taxon>Bacillati</taxon>
        <taxon>Bacillota</taxon>
        <taxon>Clostridia</taxon>
        <taxon>Eubacteriales</taxon>
        <taxon>Clostridiaceae</taxon>
        <taxon>Clostridium</taxon>
    </lineage>
</organism>
<evidence type="ECO:0000313" key="2">
    <source>
        <dbReference type="EMBL" id="GLC32884.1"/>
    </source>
</evidence>
<accession>A0ABQ5NCF0</accession>
<sequence length="449" mass="53451">MKVFEDEILSPGEKIRKLRILLGATQADIAGEDVTRNLISELERHKNKLSLKTAKAIATNINNYVIKNNIDFERVSDEDLLEDSKVQVNKVIKKLIKKLDNIKLTQKYNEFVNLKDEIDDLICKYETLIDPEFKCNIYKLYSDIYFQFHELEKSEIYALKCYDEALISNNNLILVDVLMTRIKILWRTNREREIVILAKYALYIYEINKLKDALIIKKIYYNMALAYKTIKEQQTCIYWLEKLEQNFMLENKEYCDIKILKANCYLELLEYNKAEKLYLETLELAKKVNNITAITKIYKNLAFSYYKLNDYSKAIEYANIALDIKNNDEEENILTFYYAISIYRKTESTDLVIKNYEKAILRARNYKNDYILLKLIKRVSNYFIDYNVTSEIDNILKLADKYLINRKIVDIELICIFYKATTLYATYDLKKYNYYKEKAFALENILKNK</sequence>
<dbReference type="PROSITE" id="PS50005">
    <property type="entry name" value="TPR"/>
    <property type="match status" value="1"/>
</dbReference>
<evidence type="ECO:0000313" key="3">
    <source>
        <dbReference type="Proteomes" id="UP001208567"/>
    </source>
</evidence>
<dbReference type="CDD" id="cd00093">
    <property type="entry name" value="HTH_XRE"/>
    <property type="match status" value="1"/>
</dbReference>
<dbReference type="Gene3D" id="1.25.40.10">
    <property type="entry name" value="Tetratricopeptide repeat domain"/>
    <property type="match status" value="1"/>
</dbReference>
<protein>
    <submittedName>
        <fullName evidence="2">Transcriptional regulator</fullName>
    </submittedName>
</protein>
<comment type="caution">
    <text evidence="2">The sequence shown here is derived from an EMBL/GenBank/DDBJ whole genome shotgun (WGS) entry which is preliminary data.</text>
</comment>
<dbReference type="Gene3D" id="1.10.260.40">
    <property type="entry name" value="lambda repressor-like DNA-binding domains"/>
    <property type="match status" value="1"/>
</dbReference>
<dbReference type="Proteomes" id="UP001208567">
    <property type="component" value="Unassembled WGS sequence"/>
</dbReference>
<dbReference type="InterPro" id="IPR010982">
    <property type="entry name" value="Lambda_DNA-bd_dom_sf"/>
</dbReference>
<dbReference type="InterPro" id="IPR011990">
    <property type="entry name" value="TPR-like_helical_dom_sf"/>
</dbReference>
<dbReference type="RefSeq" id="WP_264852344.1">
    <property type="nucleotide sequence ID" value="NZ_BRXR01000002.1"/>
</dbReference>
<dbReference type="SUPFAM" id="SSF48452">
    <property type="entry name" value="TPR-like"/>
    <property type="match status" value="1"/>
</dbReference>
<evidence type="ECO:0000256" key="1">
    <source>
        <dbReference type="PROSITE-ProRule" id="PRU00339"/>
    </source>
</evidence>
<dbReference type="InterPro" id="IPR001387">
    <property type="entry name" value="Cro/C1-type_HTH"/>
</dbReference>
<feature type="repeat" description="TPR" evidence="1">
    <location>
        <begin position="295"/>
        <end position="328"/>
    </location>
</feature>
<dbReference type="SMART" id="SM00028">
    <property type="entry name" value="TPR"/>
    <property type="match status" value="3"/>
</dbReference>
<dbReference type="Pfam" id="PF13424">
    <property type="entry name" value="TPR_12"/>
    <property type="match status" value="1"/>
</dbReference>
<name>A0ABQ5NCF0_9CLOT</name>
<keyword evidence="3" id="KW-1185">Reference proteome</keyword>
<reference evidence="2 3" key="1">
    <citation type="journal article" date="2024" name="Int. J. Syst. Evol. Microbiol.">
        <title>Clostridium omnivorum sp. nov., isolated from anoxic soil under the treatment of reductive soil disinfestation.</title>
        <authorList>
            <person name="Ueki A."/>
            <person name="Tonouchi A."/>
            <person name="Kaku N."/>
            <person name="Honma S."/>
            <person name="Ueki K."/>
        </authorList>
    </citation>
    <scope>NUCLEOTIDE SEQUENCE [LARGE SCALE GENOMIC DNA]</scope>
    <source>
        <strain evidence="2 3">E14</strain>
    </source>
</reference>
<keyword evidence="1" id="KW-0802">TPR repeat</keyword>
<dbReference type="SUPFAM" id="SSF47413">
    <property type="entry name" value="lambda repressor-like DNA-binding domains"/>
    <property type="match status" value="1"/>
</dbReference>
<gene>
    <name evidence="2" type="ORF">bsdE14_42940</name>
</gene>
<dbReference type="EMBL" id="BRXR01000002">
    <property type="protein sequence ID" value="GLC32884.1"/>
    <property type="molecule type" value="Genomic_DNA"/>
</dbReference>